<proteinExistence type="inferred from homology"/>
<dbReference type="SUPFAM" id="SSF48013">
    <property type="entry name" value="NusB-like"/>
    <property type="match status" value="1"/>
</dbReference>
<dbReference type="HAMAP" id="MF_00073">
    <property type="entry name" value="NusB"/>
    <property type="match status" value="1"/>
</dbReference>
<dbReference type="InterPro" id="IPR011605">
    <property type="entry name" value="NusB_fam"/>
</dbReference>
<keyword evidence="5 6" id="KW-0804">Transcription</keyword>
<evidence type="ECO:0000256" key="1">
    <source>
        <dbReference type="ARBA" id="ARBA00005952"/>
    </source>
</evidence>
<evidence type="ECO:0000259" key="7">
    <source>
        <dbReference type="Pfam" id="PF01029"/>
    </source>
</evidence>
<dbReference type="GO" id="GO:0005829">
    <property type="term" value="C:cytosol"/>
    <property type="evidence" value="ECO:0007669"/>
    <property type="project" value="TreeGrafter"/>
</dbReference>
<name>A0A916J4E1_9PROT</name>
<dbReference type="InterPro" id="IPR035926">
    <property type="entry name" value="NusB-like_sf"/>
</dbReference>
<dbReference type="GO" id="GO:0003723">
    <property type="term" value="F:RNA binding"/>
    <property type="evidence" value="ECO:0007669"/>
    <property type="project" value="UniProtKB-UniRule"/>
</dbReference>
<dbReference type="Proteomes" id="UP000742786">
    <property type="component" value="Unassembled WGS sequence"/>
</dbReference>
<comment type="similarity">
    <text evidence="1 6">Belongs to the NusB family.</text>
</comment>
<sequence>MAAVKSPRHRAREFVVQGLYQWQVGGQDVAAIRVQAESVAGFDKADLELYQTLLDDVMTNANTLRDLLQPHISRPWGEISPIERCILLLAACELKERIETPYRVVINEAIELAKTFGGTDGHKFVNGVLDKLAPALRSAEAAPR</sequence>
<keyword evidence="3 6" id="KW-0694">RNA-binding</keyword>
<dbReference type="PANTHER" id="PTHR11078:SF3">
    <property type="entry name" value="ANTITERMINATION NUSB DOMAIN-CONTAINING PROTEIN"/>
    <property type="match status" value="1"/>
</dbReference>
<feature type="domain" description="NusB/RsmB/TIM44" evidence="7">
    <location>
        <begin position="9"/>
        <end position="133"/>
    </location>
</feature>
<evidence type="ECO:0000256" key="6">
    <source>
        <dbReference type="HAMAP-Rule" id="MF_00073"/>
    </source>
</evidence>
<dbReference type="InterPro" id="IPR006027">
    <property type="entry name" value="NusB_RsmB_TIM44"/>
</dbReference>
<evidence type="ECO:0000256" key="4">
    <source>
        <dbReference type="ARBA" id="ARBA00023015"/>
    </source>
</evidence>
<protein>
    <recommendedName>
        <fullName evidence="6">Transcription antitermination protein NusB</fullName>
    </recommendedName>
    <alternativeName>
        <fullName evidence="6">Antitermination factor NusB</fullName>
    </alternativeName>
</protein>
<dbReference type="EMBL" id="CAJQUM010000001">
    <property type="protein sequence ID" value="CAG4884377.1"/>
    <property type="molecule type" value="Genomic_DNA"/>
</dbReference>
<dbReference type="Gene3D" id="1.10.940.10">
    <property type="entry name" value="NusB-like"/>
    <property type="match status" value="1"/>
</dbReference>
<gene>
    <name evidence="6 8" type="primary">nusB</name>
    <name evidence="8" type="ORF">GTOL_12260</name>
</gene>
<keyword evidence="4 6" id="KW-0805">Transcription regulation</keyword>
<comment type="function">
    <text evidence="6">Involved in transcription antitermination. Required for transcription of ribosomal RNA (rRNA) genes. Binds specifically to the boxA antiterminator sequence of the ribosomal RNA (rrn) operons.</text>
</comment>
<accession>A0A916J4E1</accession>
<keyword evidence="2 6" id="KW-0889">Transcription antitermination</keyword>
<evidence type="ECO:0000313" key="8">
    <source>
        <dbReference type="EMBL" id="CAG4884377.1"/>
    </source>
</evidence>
<dbReference type="PANTHER" id="PTHR11078">
    <property type="entry name" value="N UTILIZATION SUBSTANCE PROTEIN B-RELATED"/>
    <property type="match status" value="1"/>
</dbReference>
<dbReference type="GO" id="GO:0031564">
    <property type="term" value="P:transcription antitermination"/>
    <property type="evidence" value="ECO:0007669"/>
    <property type="project" value="UniProtKB-KW"/>
</dbReference>
<dbReference type="GO" id="GO:0006353">
    <property type="term" value="P:DNA-templated transcription termination"/>
    <property type="evidence" value="ECO:0007669"/>
    <property type="project" value="UniProtKB-UniRule"/>
</dbReference>
<comment type="caution">
    <text evidence="8">The sequence shown here is derived from an EMBL/GenBank/DDBJ whole genome shotgun (WGS) entry which is preliminary data.</text>
</comment>
<organism evidence="8 9">
    <name type="scientific">Georgfuchsia toluolica</name>
    <dbReference type="NCBI Taxonomy" id="424218"/>
    <lineage>
        <taxon>Bacteria</taxon>
        <taxon>Pseudomonadati</taxon>
        <taxon>Pseudomonadota</taxon>
        <taxon>Betaproteobacteria</taxon>
        <taxon>Nitrosomonadales</taxon>
        <taxon>Sterolibacteriaceae</taxon>
        <taxon>Georgfuchsia</taxon>
    </lineage>
</organism>
<evidence type="ECO:0000256" key="5">
    <source>
        <dbReference type="ARBA" id="ARBA00023163"/>
    </source>
</evidence>
<keyword evidence="9" id="KW-1185">Reference proteome</keyword>
<dbReference type="RefSeq" id="WP_220636237.1">
    <property type="nucleotide sequence ID" value="NZ_CAJQUM010000001.1"/>
</dbReference>
<evidence type="ECO:0000256" key="3">
    <source>
        <dbReference type="ARBA" id="ARBA00022884"/>
    </source>
</evidence>
<dbReference type="Pfam" id="PF01029">
    <property type="entry name" value="NusB"/>
    <property type="match status" value="1"/>
</dbReference>
<dbReference type="AlphaFoldDB" id="A0A916J4E1"/>
<evidence type="ECO:0000313" key="9">
    <source>
        <dbReference type="Proteomes" id="UP000742786"/>
    </source>
</evidence>
<reference evidence="8" key="1">
    <citation type="submission" date="2021-04" db="EMBL/GenBank/DDBJ databases">
        <authorList>
            <person name="Hornung B."/>
        </authorList>
    </citation>
    <scope>NUCLEOTIDE SEQUENCE</scope>
    <source>
        <strain evidence="8">G5G6</strain>
    </source>
</reference>
<dbReference type="NCBIfam" id="TIGR01951">
    <property type="entry name" value="nusB"/>
    <property type="match status" value="1"/>
</dbReference>
<evidence type="ECO:0000256" key="2">
    <source>
        <dbReference type="ARBA" id="ARBA00022814"/>
    </source>
</evidence>